<dbReference type="AlphaFoldDB" id="A0AAV4NKH5"/>
<protein>
    <submittedName>
        <fullName evidence="1">Uncharacterized protein</fullName>
    </submittedName>
</protein>
<name>A0AAV4NKH5_9ARAC</name>
<comment type="caution">
    <text evidence="1">The sequence shown here is derived from an EMBL/GenBank/DDBJ whole genome shotgun (WGS) entry which is preliminary data.</text>
</comment>
<reference evidence="1 2" key="1">
    <citation type="submission" date="2021-06" db="EMBL/GenBank/DDBJ databases">
        <title>Caerostris darwini draft genome.</title>
        <authorList>
            <person name="Kono N."/>
            <person name="Arakawa K."/>
        </authorList>
    </citation>
    <scope>NUCLEOTIDE SEQUENCE [LARGE SCALE GENOMIC DNA]</scope>
</reference>
<dbReference type="EMBL" id="BPLQ01001765">
    <property type="protein sequence ID" value="GIX85261.1"/>
    <property type="molecule type" value="Genomic_DNA"/>
</dbReference>
<sequence length="152" mass="17607">MDMLERLKKLYYDPKEPGSFGGVKRLSEASGLKKRKFFPSELHFPVRYKFQQKRCVFLNVQAKIPKADGTAFTHNDLSGPYKRSIQSTLFHSESSQKNSSRIPPKHLTIWIWQNLSLKQRLKRVKNGKNFDMCGILHTDLGTQSRLLIRSPS</sequence>
<proteinExistence type="predicted"/>
<evidence type="ECO:0000313" key="2">
    <source>
        <dbReference type="Proteomes" id="UP001054837"/>
    </source>
</evidence>
<accession>A0AAV4NKH5</accession>
<organism evidence="1 2">
    <name type="scientific">Caerostris darwini</name>
    <dbReference type="NCBI Taxonomy" id="1538125"/>
    <lineage>
        <taxon>Eukaryota</taxon>
        <taxon>Metazoa</taxon>
        <taxon>Ecdysozoa</taxon>
        <taxon>Arthropoda</taxon>
        <taxon>Chelicerata</taxon>
        <taxon>Arachnida</taxon>
        <taxon>Araneae</taxon>
        <taxon>Araneomorphae</taxon>
        <taxon>Entelegynae</taxon>
        <taxon>Araneoidea</taxon>
        <taxon>Araneidae</taxon>
        <taxon>Caerostris</taxon>
    </lineage>
</organism>
<dbReference type="Proteomes" id="UP001054837">
    <property type="component" value="Unassembled WGS sequence"/>
</dbReference>
<gene>
    <name evidence="1" type="ORF">CDAR_465061</name>
</gene>
<keyword evidence="2" id="KW-1185">Reference proteome</keyword>
<evidence type="ECO:0000313" key="1">
    <source>
        <dbReference type="EMBL" id="GIX85261.1"/>
    </source>
</evidence>